<evidence type="ECO:0000313" key="2">
    <source>
        <dbReference type="Proteomes" id="UP000887013"/>
    </source>
</evidence>
<sequence>MTKHKKFVVQANKKKKQPEIAIQLLSKLQHRKPDSLQENSDFSSAHLAQAKELRFTSKGSCPAESHLIRREWIHLHHSEMLTLIPCLRVAMATG</sequence>
<name>A0A8X6TRY0_NEPPI</name>
<evidence type="ECO:0000313" key="1">
    <source>
        <dbReference type="EMBL" id="GFT44256.1"/>
    </source>
</evidence>
<keyword evidence="2" id="KW-1185">Reference proteome</keyword>
<dbReference type="EMBL" id="BMAW01110668">
    <property type="protein sequence ID" value="GFT44256.1"/>
    <property type="molecule type" value="Genomic_DNA"/>
</dbReference>
<dbReference type="Proteomes" id="UP000887013">
    <property type="component" value="Unassembled WGS sequence"/>
</dbReference>
<gene>
    <name evidence="1" type="ORF">NPIL_45271</name>
</gene>
<dbReference type="AlphaFoldDB" id="A0A8X6TRY0"/>
<proteinExistence type="predicted"/>
<protein>
    <submittedName>
        <fullName evidence="1">Uncharacterized protein</fullName>
    </submittedName>
</protein>
<organism evidence="1 2">
    <name type="scientific">Nephila pilipes</name>
    <name type="common">Giant wood spider</name>
    <name type="synonym">Nephila maculata</name>
    <dbReference type="NCBI Taxonomy" id="299642"/>
    <lineage>
        <taxon>Eukaryota</taxon>
        <taxon>Metazoa</taxon>
        <taxon>Ecdysozoa</taxon>
        <taxon>Arthropoda</taxon>
        <taxon>Chelicerata</taxon>
        <taxon>Arachnida</taxon>
        <taxon>Araneae</taxon>
        <taxon>Araneomorphae</taxon>
        <taxon>Entelegynae</taxon>
        <taxon>Araneoidea</taxon>
        <taxon>Nephilidae</taxon>
        <taxon>Nephila</taxon>
    </lineage>
</organism>
<accession>A0A8X6TRY0</accession>
<reference evidence="1" key="1">
    <citation type="submission" date="2020-08" db="EMBL/GenBank/DDBJ databases">
        <title>Multicomponent nature underlies the extraordinary mechanical properties of spider dragline silk.</title>
        <authorList>
            <person name="Kono N."/>
            <person name="Nakamura H."/>
            <person name="Mori M."/>
            <person name="Yoshida Y."/>
            <person name="Ohtoshi R."/>
            <person name="Malay A.D."/>
            <person name="Moran D.A.P."/>
            <person name="Tomita M."/>
            <person name="Numata K."/>
            <person name="Arakawa K."/>
        </authorList>
    </citation>
    <scope>NUCLEOTIDE SEQUENCE</scope>
</reference>
<comment type="caution">
    <text evidence="1">The sequence shown here is derived from an EMBL/GenBank/DDBJ whole genome shotgun (WGS) entry which is preliminary data.</text>
</comment>